<protein>
    <submittedName>
        <fullName evidence="1">Uncharacterized protein</fullName>
    </submittedName>
</protein>
<keyword evidence="2" id="KW-1185">Reference proteome</keyword>
<gene>
    <name evidence="1" type="ORF">BPA01_18690</name>
</gene>
<sequence>MLRQANSLLFLRADKNLQDSYPVQVQLRLRQRLDAATFSNVAKGSAHFLKTRKAAIDFWQTENYDGDDKNETDVPKFGTKFATNGSFL</sequence>
<dbReference type="AlphaFoldDB" id="A0A4Y3PME6"/>
<name>A0A4Y3PME6_BREPA</name>
<dbReference type="Proteomes" id="UP000316882">
    <property type="component" value="Unassembled WGS sequence"/>
</dbReference>
<comment type="caution">
    <text evidence="1">The sequence shown here is derived from an EMBL/GenBank/DDBJ whole genome shotgun (WGS) entry which is preliminary data.</text>
</comment>
<dbReference type="EMBL" id="BJMH01000007">
    <property type="protein sequence ID" value="GEB32289.1"/>
    <property type="molecule type" value="Genomic_DNA"/>
</dbReference>
<dbReference type="RefSeq" id="WP_141254143.1">
    <property type="nucleotide sequence ID" value="NZ_BJMH01000007.1"/>
</dbReference>
<organism evidence="1 2">
    <name type="scientific">Brevibacillus parabrevis</name>
    <dbReference type="NCBI Taxonomy" id="54914"/>
    <lineage>
        <taxon>Bacteria</taxon>
        <taxon>Bacillati</taxon>
        <taxon>Bacillota</taxon>
        <taxon>Bacilli</taxon>
        <taxon>Bacillales</taxon>
        <taxon>Paenibacillaceae</taxon>
        <taxon>Brevibacillus</taxon>
    </lineage>
</organism>
<evidence type="ECO:0000313" key="2">
    <source>
        <dbReference type="Proteomes" id="UP000316882"/>
    </source>
</evidence>
<proteinExistence type="predicted"/>
<accession>A0A4Y3PME6</accession>
<reference evidence="1 2" key="1">
    <citation type="submission" date="2019-06" db="EMBL/GenBank/DDBJ databases">
        <title>Whole genome shotgun sequence of Brevibacillus parabrevis NBRC 12334.</title>
        <authorList>
            <person name="Hosoyama A."/>
            <person name="Uohara A."/>
            <person name="Ohji S."/>
            <person name="Ichikawa N."/>
        </authorList>
    </citation>
    <scope>NUCLEOTIDE SEQUENCE [LARGE SCALE GENOMIC DNA]</scope>
    <source>
        <strain evidence="1 2">NBRC 12334</strain>
    </source>
</reference>
<evidence type="ECO:0000313" key="1">
    <source>
        <dbReference type="EMBL" id="GEB32289.1"/>
    </source>
</evidence>